<protein>
    <submittedName>
        <fullName evidence="2">Uncharacterized protein</fullName>
    </submittedName>
</protein>
<evidence type="ECO:0000313" key="2">
    <source>
        <dbReference type="EMBL" id="PQQ05595.1"/>
    </source>
</evidence>
<name>A0A314YAZ9_PRUYE</name>
<sequence>MGGVKQGNVGRQVFWAESWQPRHGNIADLMSLALVLALSTDWDRSCRQAARAGCATGADKICQTDVERSCAQRVSIGASTRLEAEGNYAGAQDAQRTQADRGQFVASG</sequence>
<accession>A0A314YAZ9</accession>
<keyword evidence="3" id="KW-1185">Reference proteome</keyword>
<reference evidence="2 3" key="1">
    <citation type="submission" date="2018-02" db="EMBL/GenBank/DDBJ databases">
        <title>Draft genome of wild Prunus yedoensis var. nudiflora.</title>
        <authorList>
            <person name="Baek S."/>
            <person name="Kim J.-H."/>
            <person name="Choi K."/>
            <person name="Kim G.-B."/>
            <person name="Cho A."/>
            <person name="Jang H."/>
            <person name="Shin C.-H."/>
            <person name="Yu H.-J."/>
            <person name="Mun J.-H."/>
        </authorList>
    </citation>
    <scope>NUCLEOTIDE SEQUENCE [LARGE SCALE GENOMIC DNA]</scope>
    <source>
        <strain evidence="3">cv. Jeju island</strain>
        <tissue evidence="2">Leaf</tissue>
    </source>
</reference>
<gene>
    <name evidence="2" type="ORF">Pyn_24563</name>
</gene>
<evidence type="ECO:0000256" key="1">
    <source>
        <dbReference type="SAM" id="MobiDB-lite"/>
    </source>
</evidence>
<comment type="caution">
    <text evidence="2">The sequence shown here is derived from an EMBL/GenBank/DDBJ whole genome shotgun (WGS) entry which is preliminary data.</text>
</comment>
<dbReference type="AlphaFoldDB" id="A0A314YAZ9"/>
<evidence type="ECO:0000313" key="3">
    <source>
        <dbReference type="Proteomes" id="UP000250321"/>
    </source>
</evidence>
<proteinExistence type="predicted"/>
<dbReference type="Proteomes" id="UP000250321">
    <property type="component" value="Unassembled WGS sequence"/>
</dbReference>
<dbReference type="EMBL" id="PJQY01001066">
    <property type="protein sequence ID" value="PQQ05595.1"/>
    <property type="molecule type" value="Genomic_DNA"/>
</dbReference>
<feature type="region of interest" description="Disordered" evidence="1">
    <location>
        <begin position="85"/>
        <end position="108"/>
    </location>
</feature>
<organism evidence="2 3">
    <name type="scientific">Prunus yedoensis var. nudiflora</name>
    <dbReference type="NCBI Taxonomy" id="2094558"/>
    <lineage>
        <taxon>Eukaryota</taxon>
        <taxon>Viridiplantae</taxon>
        <taxon>Streptophyta</taxon>
        <taxon>Embryophyta</taxon>
        <taxon>Tracheophyta</taxon>
        <taxon>Spermatophyta</taxon>
        <taxon>Magnoliopsida</taxon>
        <taxon>eudicotyledons</taxon>
        <taxon>Gunneridae</taxon>
        <taxon>Pentapetalae</taxon>
        <taxon>rosids</taxon>
        <taxon>fabids</taxon>
        <taxon>Rosales</taxon>
        <taxon>Rosaceae</taxon>
        <taxon>Amygdaloideae</taxon>
        <taxon>Amygdaleae</taxon>
        <taxon>Prunus</taxon>
    </lineage>
</organism>